<evidence type="ECO:0000313" key="1">
    <source>
        <dbReference type="EMBL" id="KAG9460264.1"/>
    </source>
</evidence>
<name>A0A8J6B8H9_ELECQ</name>
<dbReference type="AlphaFoldDB" id="A0A8J6B8H9"/>
<accession>A0A8J6B8H9</accession>
<reference evidence="1" key="1">
    <citation type="thesis" date="2020" institute="ProQuest LLC" country="789 East Eisenhower Parkway, Ann Arbor, MI, USA">
        <title>Comparative Genomics and Chromosome Evolution.</title>
        <authorList>
            <person name="Mudd A.B."/>
        </authorList>
    </citation>
    <scope>NUCLEOTIDE SEQUENCE</scope>
    <source>
        <strain evidence="1">HN-11 Male</strain>
        <tissue evidence="1">Kidney and liver</tissue>
    </source>
</reference>
<dbReference type="Proteomes" id="UP000770717">
    <property type="component" value="Unassembled WGS sequence"/>
</dbReference>
<sequence>MTCQVPLHFIDHFKCRATRWSADIRVRSHAAERVWIFHSVRFAPFPCQKLHDRCGFWCRYAGDFTPSVEGMRSAAEPHPRCRF</sequence>
<proteinExistence type="predicted"/>
<dbReference type="EMBL" id="WNTK01092614">
    <property type="protein sequence ID" value="KAG9460264.1"/>
    <property type="molecule type" value="Genomic_DNA"/>
</dbReference>
<comment type="caution">
    <text evidence="1">The sequence shown here is derived from an EMBL/GenBank/DDBJ whole genome shotgun (WGS) entry which is preliminary data.</text>
</comment>
<gene>
    <name evidence="1" type="ORF">GDO78_023020</name>
</gene>
<organism evidence="1 2">
    <name type="scientific">Eleutherodactylus coqui</name>
    <name type="common">Puerto Rican coqui</name>
    <dbReference type="NCBI Taxonomy" id="57060"/>
    <lineage>
        <taxon>Eukaryota</taxon>
        <taxon>Metazoa</taxon>
        <taxon>Chordata</taxon>
        <taxon>Craniata</taxon>
        <taxon>Vertebrata</taxon>
        <taxon>Euteleostomi</taxon>
        <taxon>Amphibia</taxon>
        <taxon>Batrachia</taxon>
        <taxon>Anura</taxon>
        <taxon>Neobatrachia</taxon>
        <taxon>Hyloidea</taxon>
        <taxon>Eleutherodactylidae</taxon>
        <taxon>Eleutherodactylinae</taxon>
        <taxon>Eleutherodactylus</taxon>
        <taxon>Eleutherodactylus</taxon>
    </lineage>
</organism>
<protein>
    <submittedName>
        <fullName evidence="1">Uncharacterized protein</fullName>
    </submittedName>
</protein>
<evidence type="ECO:0000313" key="2">
    <source>
        <dbReference type="Proteomes" id="UP000770717"/>
    </source>
</evidence>
<keyword evidence="2" id="KW-1185">Reference proteome</keyword>